<protein>
    <submittedName>
        <fullName evidence="7">Sigma-70 family RNA polymerase sigma factor</fullName>
    </submittedName>
</protein>
<comment type="similarity">
    <text evidence="1">Belongs to the sigma-70 factor family. ECF subfamily.</text>
</comment>
<feature type="domain" description="RNA polymerase sigma-70 region 2" evidence="5">
    <location>
        <begin position="21"/>
        <end position="87"/>
    </location>
</feature>
<reference evidence="7" key="1">
    <citation type="journal article" date="2021" name="PeerJ">
        <title>Extensive microbial diversity within the chicken gut microbiome revealed by metagenomics and culture.</title>
        <authorList>
            <person name="Gilroy R."/>
            <person name="Ravi A."/>
            <person name="Getino M."/>
            <person name="Pursley I."/>
            <person name="Horton D.L."/>
            <person name="Alikhan N.F."/>
            <person name="Baker D."/>
            <person name="Gharbi K."/>
            <person name="Hall N."/>
            <person name="Watson M."/>
            <person name="Adriaenssens E.M."/>
            <person name="Foster-Nyarko E."/>
            <person name="Jarju S."/>
            <person name="Secka A."/>
            <person name="Antonio M."/>
            <person name="Oren A."/>
            <person name="Chaudhuri R.R."/>
            <person name="La Ragione R."/>
            <person name="Hildebrand F."/>
            <person name="Pallen M.J."/>
        </authorList>
    </citation>
    <scope>NUCLEOTIDE SEQUENCE</scope>
    <source>
        <strain evidence="7">CHK121-7720</strain>
    </source>
</reference>
<dbReference type="InterPro" id="IPR014284">
    <property type="entry name" value="RNA_pol_sigma-70_dom"/>
</dbReference>
<dbReference type="NCBIfam" id="TIGR02937">
    <property type="entry name" value="sigma70-ECF"/>
    <property type="match status" value="1"/>
</dbReference>
<dbReference type="SUPFAM" id="SSF88659">
    <property type="entry name" value="Sigma3 and sigma4 domains of RNA polymerase sigma factors"/>
    <property type="match status" value="1"/>
</dbReference>
<evidence type="ECO:0000259" key="6">
    <source>
        <dbReference type="Pfam" id="PF08281"/>
    </source>
</evidence>
<evidence type="ECO:0000313" key="7">
    <source>
        <dbReference type="EMBL" id="HJG89233.1"/>
    </source>
</evidence>
<dbReference type="RefSeq" id="WP_025277324.1">
    <property type="nucleotide sequence ID" value="NZ_CAKMIC010000003.1"/>
</dbReference>
<comment type="caution">
    <text evidence="7">The sequence shown here is derived from an EMBL/GenBank/DDBJ whole genome shotgun (WGS) entry which is preliminary data.</text>
</comment>
<dbReference type="Gene3D" id="1.10.10.10">
    <property type="entry name" value="Winged helix-like DNA-binding domain superfamily/Winged helix DNA-binding domain"/>
    <property type="match status" value="1"/>
</dbReference>
<reference evidence="7" key="2">
    <citation type="submission" date="2021-09" db="EMBL/GenBank/DDBJ databases">
        <authorList>
            <person name="Gilroy R."/>
        </authorList>
    </citation>
    <scope>NUCLEOTIDE SEQUENCE</scope>
    <source>
        <strain evidence="7">CHK121-7720</strain>
    </source>
</reference>
<keyword evidence="2" id="KW-0805">Transcription regulation</keyword>
<name>A0A921MRC7_9BACT</name>
<dbReference type="GO" id="GO:0006352">
    <property type="term" value="P:DNA-templated transcription initiation"/>
    <property type="evidence" value="ECO:0007669"/>
    <property type="project" value="InterPro"/>
</dbReference>
<dbReference type="Proteomes" id="UP000757103">
    <property type="component" value="Unassembled WGS sequence"/>
</dbReference>
<dbReference type="EMBL" id="DYUD01000023">
    <property type="protein sequence ID" value="HJG89233.1"/>
    <property type="molecule type" value="Genomic_DNA"/>
</dbReference>
<dbReference type="InterPro" id="IPR036388">
    <property type="entry name" value="WH-like_DNA-bd_sf"/>
</dbReference>
<dbReference type="Pfam" id="PF04542">
    <property type="entry name" value="Sigma70_r2"/>
    <property type="match status" value="1"/>
</dbReference>
<evidence type="ECO:0000259" key="5">
    <source>
        <dbReference type="Pfam" id="PF04542"/>
    </source>
</evidence>
<proteinExistence type="inferred from homology"/>
<dbReference type="InterPro" id="IPR013249">
    <property type="entry name" value="RNA_pol_sigma70_r4_t2"/>
</dbReference>
<evidence type="ECO:0000256" key="4">
    <source>
        <dbReference type="ARBA" id="ARBA00023163"/>
    </source>
</evidence>
<sequence length="175" mass="20551">MDERKLIEACKHNDARAQRQLYETFARKMMSVCLRYADNREMAEDFLQEGFIKVFSSIRSYNYEGSFEGWIRRIFVNTALEALRKNDLLRNGVELDSLEPQQEADYSAVDRISADELLELIAQLPPGFRTVFNMFAIEGYSHREIAQALHITESTSRSQYTRAKRQLQKWINELK</sequence>
<gene>
    <name evidence="7" type="ORF">K8U91_07165</name>
</gene>
<organism evidence="7 8">
    <name type="scientific">Barnesiella viscericola</name>
    <dbReference type="NCBI Taxonomy" id="397865"/>
    <lineage>
        <taxon>Bacteria</taxon>
        <taxon>Pseudomonadati</taxon>
        <taxon>Bacteroidota</taxon>
        <taxon>Bacteroidia</taxon>
        <taxon>Bacteroidales</taxon>
        <taxon>Barnesiellaceae</taxon>
        <taxon>Barnesiella</taxon>
    </lineage>
</organism>
<evidence type="ECO:0000256" key="2">
    <source>
        <dbReference type="ARBA" id="ARBA00023015"/>
    </source>
</evidence>
<dbReference type="GeneID" id="90527954"/>
<dbReference type="InterPro" id="IPR007627">
    <property type="entry name" value="RNA_pol_sigma70_r2"/>
</dbReference>
<accession>A0A921MRC7</accession>
<dbReference type="PANTHER" id="PTHR43133">
    <property type="entry name" value="RNA POLYMERASE ECF-TYPE SIGMA FACTO"/>
    <property type="match status" value="1"/>
</dbReference>
<dbReference type="InterPro" id="IPR013325">
    <property type="entry name" value="RNA_pol_sigma_r2"/>
</dbReference>
<evidence type="ECO:0000256" key="3">
    <source>
        <dbReference type="ARBA" id="ARBA00023082"/>
    </source>
</evidence>
<dbReference type="PANTHER" id="PTHR43133:SF46">
    <property type="entry name" value="RNA POLYMERASE SIGMA-70 FACTOR ECF SUBFAMILY"/>
    <property type="match status" value="1"/>
</dbReference>
<evidence type="ECO:0000256" key="1">
    <source>
        <dbReference type="ARBA" id="ARBA00010641"/>
    </source>
</evidence>
<dbReference type="Pfam" id="PF08281">
    <property type="entry name" value="Sigma70_r4_2"/>
    <property type="match status" value="1"/>
</dbReference>
<dbReference type="AlphaFoldDB" id="A0A921MRC7"/>
<dbReference type="CDD" id="cd06171">
    <property type="entry name" value="Sigma70_r4"/>
    <property type="match status" value="1"/>
</dbReference>
<evidence type="ECO:0000313" key="8">
    <source>
        <dbReference type="Proteomes" id="UP000757103"/>
    </source>
</evidence>
<dbReference type="InterPro" id="IPR039425">
    <property type="entry name" value="RNA_pol_sigma-70-like"/>
</dbReference>
<keyword evidence="4" id="KW-0804">Transcription</keyword>
<keyword evidence="3" id="KW-0731">Sigma factor</keyword>
<dbReference type="SUPFAM" id="SSF88946">
    <property type="entry name" value="Sigma2 domain of RNA polymerase sigma factors"/>
    <property type="match status" value="1"/>
</dbReference>
<dbReference type="GO" id="GO:0003677">
    <property type="term" value="F:DNA binding"/>
    <property type="evidence" value="ECO:0007669"/>
    <property type="project" value="InterPro"/>
</dbReference>
<feature type="domain" description="RNA polymerase sigma factor 70 region 4 type 2" evidence="6">
    <location>
        <begin position="115"/>
        <end position="167"/>
    </location>
</feature>
<dbReference type="Gene3D" id="1.10.1740.10">
    <property type="match status" value="1"/>
</dbReference>
<dbReference type="GO" id="GO:0016987">
    <property type="term" value="F:sigma factor activity"/>
    <property type="evidence" value="ECO:0007669"/>
    <property type="project" value="UniProtKB-KW"/>
</dbReference>
<dbReference type="InterPro" id="IPR013324">
    <property type="entry name" value="RNA_pol_sigma_r3/r4-like"/>
</dbReference>